<evidence type="ECO:0000313" key="4">
    <source>
        <dbReference type="Proteomes" id="UP000001555"/>
    </source>
</evidence>
<dbReference type="InterPro" id="IPR039551">
    <property type="entry name" value="Cho/carn_acyl_trans"/>
</dbReference>
<evidence type="ECO:0000259" key="1">
    <source>
        <dbReference type="Pfam" id="PF00755"/>
    </source>
</evidence>
<reference evidence="2 4" key="1">
    <citation type="submission" date="2008-03" db="EMBL/GenBank/DDBJ databases">
        <title>Annotation of Ixodes scapularis.</title>
        <authorList>
            <consortium name="Ixodes scapularis Genome Project Consortium"/>
            <person name="Caler E."/>
            <person name="Hannick L.I."/>
            <person name="Bidwell S."/>
            <person name="Joardar V."/>
            <person name="Thiagarajan M."/>
            <person name="Amedeo P."/>
            <person name="Galinsky K.J."/>
            <person name="Schobel S."/>
            <person name="Inman J."/>
            <person name="Hostetler J."/>
            <person name="Miller J."/>
            <person name="Hammond M."/>
            <person name="Megy K."/>
            <person name="Lawson D."/>
            <person name="Kodira C."/>
            <person name="Sutton G."/>
            <person name="Meyer J."/>
            <person name="Hill C.A."/>
            <person name="Birren B."/>
            <person name="Nene V."/>
            <person name="Collins F."/>
            <person name="Alarcon-Chaidez F."/>
            <person name="Wikel S."/>
            <person name="Strausberg R."/>
        </authorList>
    </citation>
    <scope>NUCLEOTIDE SEQUENCE [LARGE SCALE GENOMIC DNA]</scope>
    <source>
        <strain evidence="4">Wikel</strain>
        <strain evidence="2">Wikel colony</strain>
    </source>
</reference>
<dbReference type="InterPro" id="IPR042231">
    <property type="entry name" value="Cho/carn_acyl_trans_2"/>
</dbReference>
<accession>B7QMG7</accession>
<dbReference type="Proteomes" id="UP000001555">
    <property type="component" value="Unassembled WGS sequence"/>
</dbReference>
<sequence>MFTFNAYDAQGAPHDERRIFTQLNRVVDMSPEKEVGVAILTAENRDVWAKIYASISQ</sequence>
<dbReference type="AlphaFoldDB" id="B7QMG7"/>
<dbReference type="PaxDb" id="6945-B7QMG7"/>
<dbReference type="Gene3D" id="3.30.559.70">
    <property type="entry name" value="Choline/Carnitine o-acyltransferase, domain 2"/>
    <property type="match status" value="1"/>
</dbReference>
<dbReference type="EMBL" id="ABJB011087238">
    <property type="status" value="NOT_ANNOTATED_CDS"/>
    <property type="molecule type" value="Genomic_DNA"/>
</dbReference>
<organism>
    <name type="scientific">Ixodes scapularis</name>
    <name type="common">Black-legged tick</name>
    <name type="synonym">Deer tick</name>
    <dbReference type="NCBI Taxonomy" id="6945"/>
    <lineage>
        <taxon>Eukaryota</taxon>
        <taxon>Metazoa</taxon>
        <taxon>Ecdysozoa</taxon>
        <taxon>Arthropoda</taxon>
        <taxon>Chelicerata</taxon>
        <taxon>Arachnida</taxon>
        <taxon>Acari</taxon>
        <taxon>Parasitiformes</taxon>
        <taxon>Ixodida</taxon>
        <taxon>Ixodoidea</taxon>
        <taxon>Ixodidae</taxon>
        <taxon>Ixodinae</taxon>
        <taxon>Ixodes</taxon>
    </lineage>
</organism>
<evidence type="ECO:0000313" key="3">
    <source>
        <dbReference type="EnsemblMetazoa" id="ISCW014514-PA"/>
    </source>
</evidence>
<name>B7QMG7_IXOSC</name>
<dbReference type="InParanoid" id="B7QMG7"/>
<feature type="non-terminal residue" evidence="2">
    <location>
        <position position="57"/>
    </location>
</feature>
<reference evidence="3" key="2">
    <citation type="submission" date="2020-05" db="UniProtKB">
        <authorList>
            <consortium name="EnsemblMetazoa"/>
        </authorList>
    </citation>
    <scope>IDENTIFICATION</scope>
    <source>
        <strain evidence="3">wikel</strain>
    </source>
</reference>
<dbReference type="EMBL" id="DS971466">
    <property type="protein sequence ID" value="EEC20039.1"/>
    <property type="molecule type" value="Genomic_DNA"/>
</dbReference>
<dbReference type="EnsemblMetazoa" id="ISCW014514-RA">
    <property type="protein sequence ID" value="ISCW014514-PA"/>
    <property type="gene ID" value="ISCW014514"/>
</dbReference>
<feature type="domain" description="Choline/carnitine acyltransferase" evidence="1">
    <location>
        <begin position="1"/>
        <end position="55"/>
    </location>
</feature>
<dbReference type="VEuPathDB" id="VectorBase:ISCW014514"/>
<gene>
    <name evidence="2" type="ORF">IscW_ISCW014514</name>
</gene>
<proteinExistence type="predicted"/>
<dbReference type="HOGENOM" id="CLU_3002426_0_0_1"/>
<protein>
    <recommendedName>
        <fullName evidence="1">Choline/carnitine acyltransferase domain-containing protein</fullName>
    </recommendedName>
</protein>
<dbReference type="Pfam" id="PF00755">
    <property type="entry name" value="Carn_acyltransf"/>
    <property type="match status" value="1"/>
</dbReference>
<dbReference type="VEuPathDB" id="VectorBase:ISCI014514"/>
<evidence type="ECO:0000313" key="2">
    <source>
        <dbReference type="EMBL" id="EEC20039.1"/>
    </source>
</evidence>
<keyword evidence="4" id="KW-1185">Reference proteome</keyword>
<dbReference type="SUPFAM" id="SSF52777">
    <property type="entry name" value="CoA-dependent acyltransferases"/>
    <property type="match status" value="1"/>
</dbReference>